<feature type="signal peptide" evidence="2">
    <location>
        <begin position="1"/>
        <end position="23"/>
    </location>
</feature>
<accession>A0A426XWU5</accession>
<name>A0A426XWU5_ENSVE</name>
<dbReference type="AlphaFoldDB" id="A0A426XWU5"/>
<protein>
    <submittedName>
        <fullName evidence="3">Uncharacterized protein</fullName>
    </submittedName>
</protein>
<evidence type="ECO:0000313" key="3">
    <source>
        <dbReference type="EMBL" id="RRT43942.1"/>
    </source>
</evidence>
<dbReference type="Proteomes" id="UP000287651">
    <property type="component" value="Unassembled WGS sequence"/>
</dbReference>
<evidence type="ECO:0000256" key="1">
    <source>
        <dbReference type="SAM" id="MobiDB-lite"/>
    </source>
</evidence>
<feature type="region of interest" description="Disordered" evidence="1">
    <location>
        <begin position="77"/>
        <end position="121"/>
    </location>
</feature>
<organism evidence="3 4">
    <name type="scientific">Ensete ventricosum</name>
    <name type="common">Abyssinian banana</name>
    <name type="synonym">Musa ensete</name>
    <dbReference type="NCBI Taxonomy" id="4639"/>
    <lineage>
        <taxon>Eukaryota</taxon>
        <taxon>Viridiplantae</taxon>
        <taxon>Streptophyta</taxon>
        <taxon>Embryophyta</taxon>
        <taxon>Tracheophyta</taxon>
        <taxon>Spermatophyta</taxon>
        <taxon>Magnoliopsida</taxon>
        <taxon>Liliopsida</taxon>
        <taxon>Zingiberales</taxon>
        <taxon>Musaceae</taxon>
        <taxon>Ensete</taxon>
    </lineage>
</organism>
<reference evidence="3 4" key="1">
    <citation type="journal article" date="2014" name="Agronomy (Basel)">
        <title>A Draft Genome Sequence for Ensete ventricosum, the Drought-Tolerant Tree Against Hunger.</title>
        <authorList>
            <person name="Harrison J."/>
            <person name="Moore K.A."/>
            <person name="Paszkiewicz K."/>
            <person name="Jones T."/>
            <person name="Grant M."/>
            <person name="Ambacheew D."/>
            <person name="Muzemil S."/>
            <person name="Studholme D.J."/>
        </authorList>
    </citation>
    <scope>NUCLEOTIDE SEQUENCE [LARGE SCALE GENOMIC DNA]</scope>
</reference>
<keyword evidence="2" id="KW-0732">Signal</keyword>
<evidence type="ECO:0000256" key="2">
    <source>
        <dbReference type="SAM" id="SignalP"/>
    </source>
</evidence>
<feature type="chain" id="PRO_5019283698" evidence="2">
    <location>
        <begin position="24"/>
        <end position="121"/>
    </location>
</feature>
<comment type="caution">
    <text evidence="3">The sequence shown here is derived from an EMBL/GenBank/DDBJ whole genome shotgun (WGS) entry which is preliminary data.</text>
</comment>
<dbReference type="EMBL" id="AMZH03016808">
    <property type="protein sequence ID" value="RRT43942.1"/>
    <property type="molecule type" value="Genomic_DNA"/>
</dbReference>
<gene>
    <name evidence="3" type="ORF">B296_00039676</name>
</gene>
<feature type="compositionally biased region" description="Basic and acidic residues" evidence="1">
    <location>
        <begin position="105"/>
        <end position="121"/>
    </location>
</feature>
<evidence type="ECO:0000313" key="4">
    <source>
        <dbReference type="Proteomes" id="UP000287651"/>
    </source>
</evidence>
<sequence>MHLGWFATTAPLVTSSSWAVVHGLRFGPYTYQVTMPDLNRFGANRQEKPGRYGCVPRDGVASPRFFFPAVATREIEASGFPGVGERGGGRERGHGDPGAFAEGGGHTDDAFRRRASRRQEL</sequence>
<proteinExistence type="predicted"/>